<name>A0A8S5RPN7_9VIRU</name>
<protein>
    <submittedName>
        <fullName evidence="1">Uncharacterized protein</fullName>
    </submittedName>
</protein>
<reference evidence="1" key="1">
    <citation type="journal article" date="2021" name="Proc. Natl. Acad. Sci. U.S.A.">
        <title>A Catalog of Tens of Thousands of Viruses from Human Metagenomes Reveals Hidden Associations with Chronic Diseases.</title>
        <authorList>
            <person name="Tisza M.J."/>
            <person name="Buck C.B."/>
        </authorList>
    </citation>
    <scope>NUCLEOTIDE SEQUENCE</scope>
    <source>
        <strain evidence="1">Ctrcb4</strain>
    </source>
</reference>
<sequence length="40" mass="4743">MRNDKEYNDKSLEVKNKQINAQVAEIYDDNPYNNKIKSVI</sequence>
<proteinExistence type="predicted"/>
<evidence type="ECO:0000313" key="1">
    <source>
        <dbReference type="EMBL" id="DAE33262.1"/>
    </source>
</evidence>
<dbReference type="EMBL" id="BK059132">
    <property type="protein sequence ID" value="DAE33262.1"/>
    <property type="molecule type" value="Genomic_DNA"/>
</dbReference>
<accession>A0A8S5RPN7</accession>
<organism evidence="1">
    <name type="scientific">virus sp. ctrcb4</name>
    <dbReference type="NCBI Taxonomy" id="2825824"/>
    <lineage>
        <taxon>Viruses</taxon>
    </lineage>
</organism>